<dbReference type="OrthoDB" id="1808770at2"/>
<dbReference type="RefSeq" id="WP_073165774.1">
    <property type="nucleotide sequence ID" value="NZ_FQUW01000023.1"/>
</dbReference>
<reference evidence="2" key="1">
    <citation type="submission" date="2016-11" db="EMBL/GenBank/DDBJ databases">
        <authorList>
            <person name="Varghese N."/>
            <person name="Submissions S."/>
        </authorList>
    </citation>
    <scope>NUCLEOTIDE SEQUENCE [LARGE SCALE GENOMIC DNA]</scope>
    <source>
        <strain evidence="2">DSM 11792</strain>
    </source>
</reference>
<name>A0A1M5ATA2_9FIRM</name>
<organism evidence="1 2">
    <name type="scientific">Desulfofundulus australicus DSM 11792</name>
    <dbReference type="NCBI Taxonomy" id="1121425"/>
    <lineage>
        <taxon>Bacteria</taxon>
        <taxon>Bacillati</taxon>
        <taxon>Bacillota</taxon>
        <taxon>Clostridia</taxon>
        <taxon>Eubacteriales</taxon>
        <taxon>Peptococcaceae</taxon>
        <taxon>Desulfofundulus</taxon>
    </lineage>
</organism>
<proteinExistence type="predicted"/>
<sequence length="79" mass="8629">MTTGNSKITAVRLPLGIVQKIDALVGKGNRSRFIAAAIEKELKRKARLAHIAGAEGFIADDLDTLAFVNRLRAADERRK</sequence>
<protein>
    <submittedName>
        <fullName evidence="1">Uncharacterized protein</fullName>
    </submittedName>
</protein>
<evidence type="ECO:0000313" key="2">
    <source>
        <dbReference type="Proteomes" id="UP000184196"/>
    </source>
</evidence>
<dbReference type="AlphaFoldDB" id="A0A1M5ATA2"/>
<dbReference type="Proteomes" id="UP000184196">
    <property type="component" value="Unassembled WGS sequence"/>
</dbReference>
<dbReference type="NCBIfam" id="NF041551">
    <property type="entry name" value="YlcI_YnfO_N"/>
    <property type="match status" value="1"/>
</dbReference>
<evidence type="ECO:0000313" key="1">
    <source>
        <dbReference type="EMBL" id="SHF33498.1"/>
    </source>
</evidence>
<dbReference type="EMBL" id="FQUW01000023">
    <property type="protein sequence ID" value="SHF33498.1"/>
    <property type="molecule type" value="Genomic_DNA"/>
</dbReference>
<accession>A0A1M5ATA2</accession>
<gene>
    <name evidence="1" type="ORF">SAMN02745218_02003</name>
</gene>
<keyword evidence="2" id="KW-1185">Reference proteome</keyword>